<dbReference type="AlphaFoldDB" id="A0A0B7NVQ2"/>
<gene>
    <name evidence="2" type="primary">PARPA_13401.1 scaffold 46804</name>
</gene>
<dbReference type="Proteomes" id="UP000054107">
    <property type="component" value="Unassembled WGS sequence"/>
</dbReference>
<feature type="compositionally biased region" description="Low complexity" evidence="1">
    <location>
        <begin position="29"/>
        <end position="55"/>
    </location>
</feature>
<keyword evidence="3" id="KW-1185">Reference proteome</keyword>
<dbReference type="OrthoDB" id="10603243at2759"/>
<name>A0A0B7NVQ2_9FUNG</name>
<evidence type="ECO:0000313" key="2">
    <source>
        <dbReference type="EMBL" id="CEP19089.1"/>
    </source>
</evidence>
<feature type="compositionally biased region" description="Basic and acidic residues" evidence="1">
    <location>
        <begin position="56"/>
        <end position="74"/>
    </location>
</feature>
<proteinExistence type="predicted"/>
<feature type="region of interest" description="Disordered" evidence="1">
    <location>
        <begin position="1"/>
        <end position="81"/>
    </location>
</feature>
<organism evidence="2 3">
    <name type="scientific">Parasitella parasitica</name>
    <dbReference type="NCBI Taxonomy" id="35722"/>
    <lineage>
        <taxon>Eukaryota</taxon>
        <taxon>Fungi</taxon>
        <taxon>Fungi incertae sedis</taxon>
        <taxon>Mucoromycota</taxon>
        <taxon>Mucoromycotina</taxon>
        <taxon>Mucoromycetes</taxon>
        <taxon>Mucorales</taxon>
        <taxon>Mucorineae</taxon>
        <taxon>Mucoraceae</taxon>
        <taxon>Parasitella</taxon>
    </lineage>
</organism>
<dbReference type="STRING" id="35722.A0A0B7NVQ2"/>
<dbReference type="EMBL" id="LN734002">
    <property type="protein sequence ID" value="CEP19089.1"/>
    <property type="molecule type" value="Genomic_DNA"/>
</dbReference>
<accession>A0A0B7NVQ2</accession>
<protein>
    <submittedName>
        <fullName evidence="2">Uncharacterized protein</fullName>
    </submittedName>
</protein>
<feature type="region of interest" description="Disordered" evidence="1">
    <location>
        <begin position="103"/>
        <end position="145"/>
    </location>
</feature>
<reference evidence="2 3" key="1">
    <citation type="submission" date="2014-09" db="EMBL/GenBank/DDBJ databases">
        <authorList>
            <person name="Ellenberger Sabrina"/>
        </authorList>
    </citation>
    <scope>NUCLEOTIDE SEQUENCE [LARGE SCALE GENOMIC DNA]</scope>
    <source>
        <strain evidence="2 3">CBS 412.66</strain>
    </source>
</reference>
<evidence type="ECO:0000313" key="3">
    <source>
        <dbReference type="Proteomes" id="UP000054107"/>
    </source>
</evidence>
<evidence type="ECO:0000256" key="1">
    <source>
        <dbReference type="SAM" id="MobiDB-lite"/>
    </source>
</evidence>
<sequence>MNRKRERGSEDDEPEPLFGLLMGKRKRSNLSLSRNLPPLQSQAPSQAQGSSGSSDSPKRHTAEPSSARFDRPDPSKPAFGISKPEHLQAAVASLADWQYQRQQQGSSQGLAESSQSTEAGFSSSHLAAGSSQGREPGSFQRPFEITGDPPTVVLSHGQDAPNAFGEALNGMKNSSYNESIRNCKRGLSFYKLEICANNVSDIMNGKSPHSFEIKANEASVTPKGYLLLYCLCQALKIQVYVFSSRKHPIVIRPGSGPFEHSMALLVHRTGIFTKCWFFLCTRDPINANQM</sequence>
<feature type="compositionally biased region" description="Polar residues" evidence="1">
    <location>
        <begin position="110"/>
        <end position="133"/>
    </location>
</feature>